<feature type="compositionally biased region" description="Basic and acidic residues" evidence="2">
    <location>
        <begin position="49"/>
        <end position="61"/>
    </location>
</feature>
<dbReference type="Gene3D" id="3.30.420.40">
    <property type="match status" value="2"/>
</dbReference>
<dbReference type="EMBL" id="LN483166">
    <property type="protein sequence ID" value="CED84587.1"/>
    <property type="molecule type" value="Genomic_DNA"/>
</dbReference>
<dbReference type="Pfam" id="PF00022">
    <property type="entry name" value="Actin"/>
    <property type="match status" value="2"/>
</dbReference>
<dbReference type="SMART" id="SM00268">
    <property type="entry name" value="ACTIN"/>
    <property type="match status" value="1"/>
</dbReference>
<reference evidence="3" key="1">
    <citation type="submission" date="2014-08" db="EMBL/GenBank/DDBJ databases">
        <authorList>
            <person name="Sharma Rahul"/>
            <person name="Thines Marco"/>
        </authorList>
    </citation>
    <scope>NUCLEOTIDE SEQUENCE</scope>
</reference>
<dbReference type="InterPro" id="IPR004000">
    <property type="entry name" value="Actin"/>
</dbReference>
<proteinExistence type="inferred from homology"/>
<sequence>MVKGKRGDPDDLPKFKLTSFCVPPQVNSKNMNSNYLRTESQTVWSRKSTGTEKRKRDEQRTEINEAVAETLAGSKTIVIHPGSQTLRIGLATDYQPLQIPMVIARRRKPSSNPVPEVSSSSTNGKGKEKTSEPTAEAMDVDPDEQDIDAQLKAPDTLESRIANLRQTHLKRTHALKLRPIPQGRSLVQNYNSDALEEGGEKIEDFNDPLRVEWWDPSTAKAKSTKTVVGEEVGRIPPESADWVIRRPFKGRAFNLEAYEKLQVLLDDLELFFNEVLEKEMRISKKEYDSYSVILVIPDHVSKSYIREMSHLLLATMGFKQMCVQQESLGATFGAGISAACVVDIGATRTSIACVEDGAVVNDSKMCLNYGGDDITRFLSTLLVSSFFPYQELDLGKSYDFKLIEGLKEKICTLNEAQVGVNLNEFVSRRPGKPTMKYRFKVFDEVILAPMGLFEPRAMERESEPPVVESEDLGGDEVDDLCGEWTLDLPTVAMISATQHLRPPPPPIDILPTILPTTATAEPSPMATPTPTPAPTPTLEPVAAETLPPPALFTETSVSESLLPVEAAELATTALAVEVPPAATIVVDPPTEPITKEATPVPSPPPFDVLGAAARIALDFGIVHSIGSAGGEDKVKKFAGNVLVIGGGARSANLGWGLESRLHPLIVSRFPSLTQSATQPVQIIAPPREIDPRFLIWKGTAVFGRLESIQEFWVGRAEWEMFGMRALREKSLVI</sequence>
<evidence type="ECO:0000313" key="3">
    <source>
        <dbReference type="EMBL" id="CED84587.1"/>
    </source>
</evidence>
<dbReference type="AlphaFoldDB" id="A0A0F7SQT8"/>
<name>A0A0F7SQT8_PHARH</name>
<accession>A0A0F7SQT8</accession>
<dbReference type="InterPro" id="IPR043129">
    <property type="entry name" value="ATPase_NBD"/>
</dbReference>
<protein>
    <submittedName>
        <fullName evidence="3">Actin-related protein</fullName>
    </submittedName>
</protein>
<evidence type="ECO:0000256" key="2">
    <source>
        <dbReference type="SAM" id="MobiDB-lite"/>
    </source>
</evidence>
<feature type="region of interest" description="Disordered" evidence="2">
    <location>
        <begin position="26"/>
        <end position="61"/>
    </location>
</feature>
<feature type="compositionally biased region" description="Polar residues" evidence="2">
    <location>
        <begin position="26"/>
        <end position="48"/>
    </location>
</feature>
<dbReference type="PANTHER" id="PTHR11937">
    <property type="entry name" value="ACTIN"/>
    <property type="match status" value="1"/>
</dbReference>
<feature type="compositionally biased region" description="Low complexity" evidence="2">
    <location>
        <begin position="110"/>
        <end position="121"/>
    </location>
</feature>
<comment type="similarity">
    <text evidence="1">Belongs to the actin family.</text>
</comment>
<dbReference type="CDD" id="cd10206">
    <property type="entry name" value="ASKHA_NBD_Arp8-like"/>
    <property type="match status" value="1"/>
</dbReference>
<organism evidence="3">
    <name type="scientific">Phaffia rhodozyma</name>
    <name type="common">Yeast</name>
    <name type="synonym">Xanthophyllomyces dendrorhous</name>
    <dbReference type="NCBI Taxonomy" id="264483"/>
    <lineage>
        <taxon>Eukaryota</taxon>
        <taxon>Fungi</taxon>
        <taxon>Dikarya</taxon>
        <taxon>Basidiomycota</taxon>
        <taxon>Agaricomycotina</taxon>
        <taxon>Tremellomycetes</taxon>
        <taxon>Cystofilobasidiales</taxon>
        <taxon>Mrakiaceae</taxon>
        <taxon>Phaffia</taxon>
    </lineage>
</organism>
<feature type="region of interest" description="Disordered" evidence="2">
    <location>
        <begin position="104"/>
        <end position="145"/>
    </location>
</feature>
<dbReference type="SUPFAM" id="SSF53067">
    <property type="entry name" value="Actin-like ATPase domain"/>
    <property type="match status" value="2"/>
</dbReference>
<evidence type="ECO:0000256" key="1">
    <source>
        <dbReference type="RuleBase" id="RU000487"/>
    </source>
</evidence>
<dbReference type="Gene3D" id="3.90.640.10">
    <property type="entry name" value="Actin, Chain A, domain 4"/>
    <property type="match status" value="1"/>
</dbReference>